<dbReference type="InterPro" id="IPR018368">
    <property type="entry name" value="ClpA/B_CS1"/>
</dbReference>
<dbReference type="Gene3D" id="3.40.50.300">
    <property type="entry name" value="P-loop containing nucleotide triphosphate hydrolases"/>
    <property type="match status" value="3"/>
</dbReference>
<keyword evidence="2 6" id="KW-0677">Repeat</keyword>
<evidence type="ECO:0000256" key="3">
    <source>
        <dbReference type="ARBA" id="ARBA00022741"/>
    </source>
</evidence>
<evidence type="ECO:0000256" key="4">
    <source>
        <dbReference type="ARBA" id="ARBA00022840"/>
    </source>
</evidence>
<dbReference type="Pfam" id="PF07724">
    <property type="entry name" value="AAA_2"/>
    <property type="match status" value="1"/>
</dbReference>
<evidence type="ECO:0000256" key="1">
    <source>
        <dbReference type="ARBA" id="ARBA00008675"/>
    </source>
</evidence>
<keyword evidence="3 7" id="KW-0547">Nucleotide-binding</keyword>
<dbReference type="InterPro" id="IPR019489">
    <property type="entry name" value="Clp_ATPase_C"/>
</dbReference>
<dbReference type="InterPro" id="IPR017729">
    <property type="entry name" value="ATPase_T6SS_ClpV1"/>
</dbReference>
<dbReference type="Pfam" id="PF17871">
    <property type="entry name" value="AAA_lid_9"/>
    <property type="match status" value="1"/>
</dbReference>
<dbReference type="NCBIfam" id="TIGR03345">
    <property type="entry name" value="VI_ClpV1"/>
    <property type="match status" value="1"/>
</dbReference>
<proteinExistence type="inferred from homology"/>
<evidence type="ECO:0000259" key="9">
    <source>
        <dbReference type="PROSITE" id="PS51903"/>
    </source>
</evidence>
<evidence type="ECO:0000256" key="8">
    <source>
        <dbReference type="SAM" id="Coils"/>
    </source>
</evidence>
<dbReference type="GO" id="GO:0005524">
    <property type="term" value="F:ATP binding"/>
    <property type="evidence" value="ECO:0007669"/>
    <property type="project" value="UniProtKB-KW"/>
</dbReference>
<dbReference type="Pfam" id="PF00004">
    <property type="entry name" value="AAA"/>
    <property type="match status" value="1"/>
</dbReference>
<name>A0A1N7JGT4_9PROT</name>
<dbReference type="InterPro" id="IPR004176">
    <property type="entry name" value="Clp_R_N"/>
</dbReference>
<gene>
    <name evidence="10" type="ORF">SAMN05421779_102243</name>
</gene>
<evidence type="ECO:0000313" key="11">
    <source>
        <dbReference type="Proteomes" id="UP000185678"/>
    </source>
</evidence>
<dbReference type="OrthoDB" id="9803641at2"/>
<comment type="similarity">
    <text evidence="1 7">Belongs to the ClpA/ClpB family.</text>
</comment>
<dbReference type="Gene3D" id="1.10.8.60">
    <property type="match status" value="1"/>
</dbReference>
<dbReference type="PANTHER" id="PTHR11638">
    <property type="entry name" value="ATP-DEPENDENT CLP PROTEASE"/>
    <property type="match status" value="1"/>
</dbReference>
<organism evidence="10 11">
    <name type="scientific">Insolitispirillum peregrinum</name>
    <dbReference type="NCBI Taxonomy" id="80876"/>
    <lineage>
        <taxon>Bacteria</taxon>
        <taxon>Pseudomonadati</taxon>
        <taxon>Pseudomonadota</taxon>
        <taxon>Alphaproteobacteria</taxon>
        <taxon>Rhodospirillales</taxon>
        <taxon>Novispirillaceae</taxon>
        <taxon>Insolitispirillum</taxon>
    </lineage>
</organism>
<dbReference type="InterPro" id="IPR003959">
    <property type="entry name" value="ATPase_AAA_core"/>
</dbReference>
<dbReference type="EMBL" id="FTOA01000002">
    <property type="protein sequence ID" value="SIS48508.1"/>
    <property type="molecule type" value="Genomic_DNA"/>
</dbReference>
<dbReference type="CDD" id="cd19499">
    <property type="entry name" value="RecA-like_ClpB_Hsp104-like"/>
    <property type="match status" value="1"/>
</dbReference>
<dbReference type="AlphaFoldDB" id="A0A1N7JGT4"/>
<dbReference type="SUPFAM" id="SSF52540">
    <property type="entry name" value="P-loop containing nucleoside triphosphate hydrolases"/>
    <property type="match status" value="2"/>
</dbReference>
<dbReference type="InterPro" id="IPR003593">
    <property type="entry name" value="AAA+_ATPase"/>
</dbReference>
<dbReference type="InterPro" id="IPR001270">
    <property type="entry name" value="ClpA/B"/>
</dbReference>
<dbReference type="GO" id="GO:0005737">
    <property type="term" value="C:cytoplasm"/>
    <property type="evidence" value="ECO:0007669"/>
    <property type="project" value="TreeGrafter"/>
</dbReference>
<protein>
    <submittedName>
        <fullName evidence="10">Type VI secretion system protein VasG</fullName>
    </submittedName>
</protein>
<dbReference type="SMART" id="SM01086">
    <property type="entry name" value="ClpB_D2-small"/>
    <property type="match status" value="1"/>
</dbReference>
<dbReference type="PANTHER" id="PTHR11638:SF184">
    <property type="entry name" value="ATPASE WITH CHAPERONE ACTIVITY"/>
    <property type="match status" value="1"/>
</dbReference>
<dbReference type="PROSITE" id="PS00870">
    <property type="entry name" value="CLPAB_1"/>
    <property type="match status" value="1"/>
</dbReference>
<dbReference type="CDD" id="cd00009">
    <property type="entry name" value="AAA"/>
    <property type="match status" value="1"/>
</dbReference>
<accession>A0A1N7JGT4</accession>
<dbReference type="PRINTS" id="PR00300">
    <property type="entry name" value="CLPPROTEASEA"/>
</dbReference>
<sequence>MSSAETLKELVTRLGPPCRKALERAAELCVQRTHYNVEPEHFLLALLDQSDNDLALILRAYGVDGSKIRGQLDQAVARFKQGATRTPAFSPHLPKLLEEAWVRASLSLGETRVRSSAVLLAFLEHDTLRSLLLDSAPTLLTVTAARLRGEIAAVTAGSTESPLGAGSAPAAGAAASAEAAGKGGALDAYTLDITAEARAGRIDPVFGREREIRAVIDILMRRRQNNPILTGEAGVGKTAVVEGFAQKIVSDDVPPALKGVVVRSLDLGLLQAGTSLKGEFESRLKGVIAEVKASPVPVILFIDEAHTLMGAGGEQGVGDAANLLKPAMARGELRTIGATTWAEYKKTIEKDPALARRFQVVKVAEPDEETAIGMLRGLVPTLEKHHGVCILDEAVVDAVHLSGRYIVGRQLPDKGISVLDTACARVALGLHGTPVDIEALNHDLASIDRELAILDREEAQGRPHASRIDELESRRRTIDENRTRLESRWQQELATVRKIHALEQRAGQVSEVIERAQIKDELAGLRLELDVLQAGAPLVLASVDGAAIAGVVSAWTGIPVGRMVSDEIQAVLSLRERMAERVVGQDHALEAVAQRIQTSRAGLDEPGKPTGVFLLAGPSGVGKTETALTMAELLYGGERRIVTINMSEYQEAHSVSRLKGAPPGYVGFGQGGVLTEAVKRNPYCVVLLDEVEKAHPDVIELFYQVFDKGTLEDTDGVVVDFKNTVIMLTSNLGSDTITHLCAQHRRPEPSLLIEAIHPELLAHFKAALLGRLTVVPYYPLDEQRVRTIVTLKLKKIADRFQASHGVPLDIDPAVVAAMAERCVSTDSGARAIDHLLSGALLPDLSVAVLQAMADGRDLVSARVSLAADGTFAIALRSLDDSTGGAP</sequence>
<dbReference type="GO" id="GO:0016887">
    <property type="term" value="F:ATP hydrolysis activity"/>
    <property type="evidence" value="ECO:0007669"/>
    <property type="project" value="InterPro"/>
</dbReference>
<evidence type="ECO:0000256" key="6">
    <source>
        <dbReference type="PROSITE-ProRule" id="PRU01251"/>
    </source>
</evidence>
<dbReference type="SUPFAM" id="SSF81923">
    <property type="entry name" value="Double Clp-N motif"/>
    <property type="match status" value="1"/>
</dbReference>
<evidence type="ECO:0000313" key="10">
    <source>
        <dbReference type="EMBL" id="SIS48508.1"/>
    </source>
</evidence>
<feature type="domain" description="Clp R" evidence="9">
    <location>
        <begin position="11"/>
        <end position="157"/>
    </location>
</feature>
<dbReference type="InterPro" id="IPR041546">
    <property type="entry name" value="ClpA/ClpB_AAA_lid"/>
</dbReference>
<dbReference type="PROSITE" id="PS51903">
    <property type="entry name" value="CLP_R"/>
    <property type="match status" value="1"/>
</dbReference>
<reference evidence="10 11" key="1">
    <citation type="submission" date="2017-01" db="EMBL/GenBank/DDBJ databases">
        <authorList>
            <person name="Mah S.A."/>
            <person name="Swanson W.J."/>
            <person name="Moy G.W."/>
            <person name="Vacquier V.D."/>
        </authorList>
    </citation>
    <scope>NUCLEOTIDE SEQUENCE [LARGE SCALE GENOMIC DNA]</scope>
    <source>
        <strain evidence="10 11">DSM 11589</strain>
    </source>
</reference>
<dbReference type="GO" id="GO:0034605">
    <property type="term" value="P:cellular response to heat"/>
    <property type="evidence" value="ECO:0007669"/>
    <property type="project" value="TreeGrafter"/>
</dbReference>
<dbReference type="Proteomes" id="UP000185678">
    <property type="component" value="Unassembled WGS sequence"/>
</dbReference>
<keyword evidence="5 7" id="KW-0143">Chaperone</keyword>
<keyword evidence="8" id="KW-0175">Coiled coil</keyword>
<dbReference type="InterPro" id="IPR028299">
    <property type="entry name" value="ClpA/B_CS2"/>
</dbReference>
<evidence type="ECO:0000256" key="2">
    <source>
        <dbReference type="ARBA" id="ARBA00022737"/>
    </source>
</evidence>
<dbReference type="RefSeq" id="WP_076399139.1">
    <property type="nucleotide sequence ID" value="NZ_FTOA01000002.1"/>
</dbReference>
<keyword evidence="11" id="KW-1185">Reference proteome</keyword>
<dbReference type="Pfam" id="PF10431">
    <property type="entry name" value="ClpB_D2-small"/>
    <property type="match status" value="1"/>
</dbReference>
<dbReference type="Gene3D" id="1.10.1780.10">
    <property type="entry name" value="Clp, N-terminal domain"/>
    <property type="match status" value="1"/>
</dbReference>
<dbReference type="InterPro" id="IPR027417">
    <property type="entry name" value="P-loop_NTPase"/>
</dbReference>
<dbReference type="STRING" id="80876.SAMN05421779_102243"/>
<dbReference type="InterPro" id="IPR050130">
    <property type="entry name" value="ClpA_ClpB"/>
</dbReference>
<evidence type="ECO:0000256" key="7">
    <source>
        <dbReference type="RuleBase" id="RU004432"/>
    </source>
</evidence>
<dbReference type="PROSITE" id="PS00871">
    <property type="entry name" value="CLPAB_2"/>
    <property type="match status" value="1"/>
</dbReference>
<dbReference type="SMART" id="SM00382">
    <property type="entry name" value="AAA"/>
    <property type="match status" value="2"/>
</dbReference>
<evidence type="ECO:0000256" key="5">
    <source>
        <dbReference type="ARBA" id="ARBA00023186"/>
    </source>
</evidence>
<keyword evidence="4 7" id="KW-0067">ATP-binding</keyword>
<feature type="coiled-coil region" evidence="8">
    <location>
        <begin position="437"/>
        <end position="535"/>
    </location>
</feature>
<dbReference type="Pfam" id="PF02861">
    <property type="entry name" value="Clp_N"/>
    <property type="match status" value="1"/>
</dbReference>
<dbReference type="InterPro" id="IPR036628">
    <property type="entry name" value="Clp_N_dom_sf"/>
</dbReference>